<evidence type="ECO:0000313" key="9">
    <source>
        <dbReference type="Proteomes" id="UP001204320"/>
    </source>
</evidence>
<name>A0ABT1Z905_9ACTN</name>
<keyword evidence="4 6" id="KW-0808">Transferase</keyword>
<dbReference type="InterPro" id="IPR015422">
    <property type="entry name" value="PyrdxlP-dep_Trfase_small"/>
</dbReference>
<keyword evidence="3 6" id="KW-0032">Aminotransferase</keyword>
<gene>
    <name evidence="8" type="ORF">NVS32_06995</name>
</gene>
<evidence type="ECO:0000256" key="3">
    <source>
        <dbReference type="ARBA" id="ARBA00022576"/>
    </source>
</evidence>
<evidence type="ECO:0000256" key="1">
    <source>
        <dbReference type="ARBA" id="ARBA00001933"/>
    </source>
</evidence>
<dbReference type="GO" id="GO:0008483">
    <property type="term" value="F:transaminase activity"/>
    <property type="evidence" value="ECO:0007669"/>
    <property type="project" value="UniProtKB-KW"/>
</dbReference>
<dbReference type="InterPro" id="IPR004839">
    <property type="entry name" value="Aminotransferase_I/II_large"/>
</dbReference>
<dbReference type="Gene3D" id="3.90.1150.10">
    <property type="entry name" value="Aspartate Aminotransferase, domain 1"/>
    <property type="match status" value="1"/>
</dbReference>
<dbReference type="Gene3D" id="3.40.640.10">
    <property type="entry name" value="Type I PLP-dependent aspartate aminotransferase-like (Major domain)"/>
    <property type="match status" value="1"/>
</dbReference>
<dbReference type="CDD" id="cd00609">
    <property type="entry name" value="AAT_like"/>
    <property type="match status" value="1"/>
</dbReference>
<evidence type="ECO:0000259" key="7">
    <source>
        <dbReference type="Pfam" id="PF00155"/>
    </source>
</evidence>
<reference evidence="8 9" key="1">
    <citation type="submission" date="2022-08" db="EMBL/GenBank/DDBJ databases">
        <title>Tractidigestivibacter montrealensis type strain KD21.</title>
        <authorList>
            <person name="Diop K."/>
            <person name="Richard C."/>
            <person name="Routy B."/>
        </authorList>
    </citation>
    <scope>NUCLEOTIDE SEQUENCE [LARGE SCALE GENOMIC DNA]</scope>
    <source>
        <strain evidence="8 9">KD21</strain>
    </source>
</reference>
<proteinExistence type="inferred from homology"/>
<evidence type="ECO:0000256" key="2">
    <source>
        <dbReference type="ARBA" id="ARBA00007441"/>
    </source>
</evidence>
<dbReference type="InterPro" id="IPR050596">
    <property type="entry name" value="AspAT/PAT-like"/>
</dbReference>
<feature type="domain" description="Aminotransferase class I/classII large" evidence="7">
    <location>
        <begin position="30"/>
        <end position="371"/>
    </location>
</feature>
<comment type="cofactor">
    <cofactor evidence="1 6">
        <name>pyridoxal 5'-phosphate</name>
        <dbReference type="ChEBI" id="CHEBI:597326"/>
    </cofactor>
</comment>
<dbReference type="EMBL" id="JANSKA010000004">
    <property type="protein sequence ID" value="MCR9036694.1"/>
    <property type="molecule type" value="Genomic_DNA"/>
</dbReference>
<evidence type="ECO:0000313" key="8">
    <source>
        <dbReference type="EMBL" id="MCR9036694.1"/>
    </source>
</evidence>
<organism evidence="8 9">
    <name type="scientific">Tractidigestivibacter montrealensis</name>
    <dbReference type="NCBI Taxonomy" id="2972466"/>
    <lineage>
        <taxon>Bacteria</taxon>
        <taxon>Bacillati</taxon>
        <taxon>Actinomycetota</taxon>
        <taxon>Coriobacteriia</taxon>
        <taxon>Coriobacteriales</taxon>
        <taxon>Atopobiaceae</taxon>
        <taxon>Tractidigestivibacter</taxon>
    </lineage>
</organism>
<keyword evidence="9" id="KW-1185">Reference proteome</keyword>
<evidence type="ECO:0000256" key="5">
    <source>
        <dbReference type="ARBA" id="ARBA00022898"/>
    </source>
</evidence>
<dbReference type="RefSeq" id="WP_258499178.1">
    <property type="nucleotide sequence ID" value="NZ_JANSKA010000004.1"/>
</dbReference>
<sequence length="380" mass="40615">MPLSLNSSLDGLRLSGIRRFSALAAQTPGCVSLTLGEPGEDTPPNVCAKVGEDLHRGLTHYPPNNGFAWLREAICAWEAERGVRLAPENVIVTDGATEALFCAITTLLNPGDEVIIPTPAFLLYDSLVRLARGVPVPLDTTASNFQLDSRALAQAITPRTKAIVITSPNNPTGCVLDRGSMDAVAEAVRTRDLYVICDDVYGELCYEPGYRRFSALYPELADRAIVANSFSKPWAMTGWRLGWVGAGEKVAAAMAKVHQYAVSSVPAFMQHAAMEALATSTAPMRASYQARRDFTVEALDRMGLSVVTPQGAFYAFPSIEGLGLASEEFCERAIREAGVALVPGSCFGGEGHVRLSYAADEKTLATGLERLAGFVGALRG</sequence>
<dbReference type="PANTHER" id="PTHR46383">
    <property type="entry name" value="ASPARTATE AMINOTRANSFERASE"/>
    <property type="match status" value="1"/>
</dbReference>
<dbReference type="InterPro" id="IPR004838">
    <property type="entry name" value="NHTrfase_class1_PyrdxlP-BS"/>
</dbReference>
<dbReference type="SUPFAM" id="SSF53383">
    <property type="entry name" value="PLP-dependent transferases"/>
    <property type="match status" value="1"/>
</dbReference>
<protein>
    <recommendedName>
        <fullName evidence="6">Aminotransferase</fullName>
        <ecNumber evidence="6">2.6.1.-</ecNumber>
    </recommendedName>
</protein>
<comment type="similarity">
    <text evidence="2 6">Belongs to the class-I pyridoxal-phosphate-dependent aminotransferase family.</text>
</comment>
<dbReference type="PROSITE" id="PS00105">
    <property type="entry name" value="AA_TRANSFER_CLASS_1"/>
    <property type="match status" value="1"/>
</dbReference>
<comment type="caution">
    <text evidence="8">The sequence shown here is derived from an EMBL/GenBank/DDBJ whole genome shotgun (WGS) entry which is preliminary data.</text>
</comment>
<accession>A0ABT1Z905</accession>
<evidence type="ECO:0000256" key="4">
    <source>
        <dbReference type="ARBA" id="ARBA00022679"/>
    </source>
</evidence>
<dbReference type="InterPro" id="IPR015421">
    <property type="entry name" value="PyrdxlP-dep_Trfase_major"/>
</dbReference>
<dbReference type="InterPro" id="IPR015424">
    <property type="entry name" value="PyrdxlP-dep_Trfase"/>
</dbReference>
<dbReference type="Pfam" id="PF00155">
    <property type="entry name" value="Aminotran_1_2"/>
    <property type="match status" value="1"/>
</dbReference>
<dbReference type="Proteomes" id="UP001204320">
    <property type="component" value="Unassembled WGS sequence"/>
</dbReference>
<dbReference type="PANTHER" id="PTHR46383:SF3">
    <property type="entry name" value="ASPARTATE AMINOTRANSFERASE-RELATED"/>
    <property type="match status" value="1"/>
</dbReference>
<evidence type="ECO:0000256" key="6">
    <source>
        <dbReference type="RuleBase" id="RU000481"/>
    </source>
</evidence>
<dbReference type="EC" id="2.6.1.-" evidence="6"/>
<keyword evidence="5" id="KW-0663">Pyridoxal phosphate</keyword>